<feature type="chain" id="PRO_5016466143" description="EF-hand domain-containing protein" evidence="1">
    <location>
        <begin position="27"/>
        <end position="296"/>
    </location>
</feature>
<gene>
    <name evidence="2" type="ORF">DDZ13_06075</name>
</gene>
<dbReference type="EMBL" id="QHJQ01000003">
    <property type="protein sequence ID" value="PXA04735.1"/>
    <property type="molecule type" value="Genomic_DNA"/>
</dbReference>
<evidence type="ECO:0000313" key="3">
    <source>
        <dbReference type="Proteomes" id="UP000247099"/>
    </source>
</evidence>
<proteinExistence type="predicted"/>
<evidence type="ECO:0000256" key="1">
    <source>
        <dbReference type="SAM" id="SignalP"/>
    </source>
</evidence>
<dbReference type="InterPro" id="IPR018247">
    <property type="entry name" value="EF_Hand_1_Ca_BS"/>
</dbReference>
<reference evidence="2 3" key="1">
    <citation type="submission" date="2018-05" db="EMBL/GenBank/DDBJ databases">
        <title>Coraliomargarita sinensis sp. nov., isolated from a marine solar saltern.</title>
        <authorList>
            <person name="Zhou L.Y."/>
        </authorList>
    </citation>
    <scope>NUCLEOTIDE SEQUENCE [LARGE SCALE GENOMIC DNA]</scope>
    <source>
        <strain evidence="2 3">WN38</strain>
    </source>
</reference>
<dbReference type="Proteomes" id="UP000247099">
    <property type="component" value="Unassembled WGS sequence"/>
</dbReference>
<name>A0A317ZGK2_9BACT</name>
<dbReference type="PROSITE" id="PS00018">
    <property type="entry name" value="EF_HAND_1"/>
    <property type="match status" value="1"/>
</dbReference>
<protein>
    <recommendedName>
        <fullName evidence="4">EF-hand domain-containing protein</fullName>
    </recommendedName>
</protein>
<keyword evidence="1" id="KW-0732">Signal</keyword>
<dbReference type="InParanoid" id="A0A317ZGK2"/>
<evidence type="ECO:0008006" key="4">
    <source>
        <dbReference type="Google" id="ProtNLM"/>
    </source>
</evidence>
<feature type="signal peptide" evidence="1">
    <location>
        <begin position="1"/>
        <end position="26"/>
    </location>
</feature>
<organism evidence="2 3">
    <name type="scientific">Coraliomargarita sinensis</name>
    <dbReference type="NCBI Taxonomy" id="2174842"/>
    <lineage>
        <taxon>Bacteria</taxon>
        <taxon>Pseudomonadati</taxon>
        <taxon>Verrucomicrobiota</taxon>
        <taxon>Opitutia</taxon>
        <taxon>Puniceicoccales</taxon>
        <taxon>Coraliomargaritaceae</taxon>
        <taxon>Coraliomargarita</taxon>
    </lineage>
</organism>
<evidence type="ECO:0000313" key="2">
    <source>
        <dbReference type="EMBL" id="PXA04735.1"/>
    </source>
</evidence>
<dbReference type="AlphaFoldDB" id="A0A317ZGK2"/>
<keyword evidence="3" id="KW-1185">Reference proteome</keyword>
<accession>A0A317ZGK2</accession>
<comment type="caution">
    <text evidence="2">The sequence shown here is derived from an EMBL/GenBank/DDBJ whole genome shotgun (WGS) entry which is preliminary data.</text>
</comment>
<sequence length="296" mass="32411">MGVSFCRFYKVFLVGWISLALSLVQGATTIDSTNKYAWSSNAGWINFEGDVNQGIAITESYLSGYAWASNFGWIYFGNGSPANGYSYANNASADVGVNHDGAGNLYGYAWSANVGWIHFGTEGSVDTNRPRFDLQSGDFTGYAWSGNLGWINLGGGLLTTSRMDCPDTDSDGMADSWEMKYFGNLTTATDKSDYDGDGEIDPREYLSATDPTDPDQRFQIVDYAFGLGSGKYSLVFTSSVTRLYRIYHNDDLETRWTLASLGLFAPDTGGITSKTYTGPISDMLFFRVEAVKPLQP</sequence>